<keyword evidence="1" id="KW-1133">Transmembrane helix</keyword>
<evidence type="ECO:0000313" key="2">
    <source>
        <dbReference type="EMBL" id="TWI31210.1"/>
    </source>
</evidence>
<dbReference type="AlphaFoldDB" id="A0A562NGL0"/>
<reference evidence="2 3" key="1">
    <citation type="journal article" date="2015" name="Stand. Genomic Sci.">
        <title>Genomic Encyclopedia of Bacterial and Archaeal Type Strains, Phase III: the genomes of soil and plant-associated and newly described type strains.</title>
        <authorList>
            <person name="Whitman W.B."/>
            <person name="Woyke T."/>
            <person name="Klenk H.P."/>
            <person name="Zhou Y."/>
            <person name="Lilburn T.G."/>
            <person name="Beck B.J."/>
            <person name="De Vos P."/>
            <person name="Vandamme P."/>
            <person name="Eisen J.A."/>
            <person name="Garrity G."/>
            <person name="Hugenholtz P."/>
            <person name="Kyrpides N.C."/>
        </authorList>
    </citation>
    <scope>NUCLEOTIDE SEQUENCE [LARGE SCALE GENOMIC DNA]</scope>
    <source>
        <strain evidence="2 3">CGMCC 1.5364</strain>
    </source>
</reference>
<dbReference type="OrthoDB" id="9827491at2"/>
<keyword evidence="3" id="KW-1185">Reference proteome</keyword>
<feature type="transmembrane region" description="Helical" evidence="1">
    <location>
        <begin position="232"/>
        <end position="259"/>
    </location>
</feature>
<gene>
    <name evidence="2" type="ORF">IQ24_03068</name>
</gene>
<feature type="transmembrane region" description="Helical" evidence="1">
    <location>
        <begin position="102"/>
        <end position="120"/>
    </location>
</feature>
<evidence type="ECO:0000313" key="3">
    <source>
        <dbReference type="Proteomes" id="UP000316225"/>
    </source>
</evidence>
<keyword evidence="1" id="KW-0472">Membrane</keyword>
<comment type="caution">
    <text evidence="2">The sequence shown here is derived from an EMBL/GenBank/DDBJ whole genome shotgun (WGS) entry which is preliminary data.</text>
</comment>
<sequence>MQGKVAGFAGPLAGALTVAVTTPAPAILEVSIGVGVSIAVGCVLDKLDWRSSGAGALDMTSKKDLTPLEEHTNLFRFSGWVFLGIPVIVSFLAYFAPNSRGVVIGLLFLLPLILHLPLWLKLRDPTKLRPSLLAGLLLETVVLTGLAFVSLTIAYLSPSDPFFWRLLLLQMTLIGAGLLSGLIKHDAKALQKNQRARHKIEPGHVLIRKRPSAIYGFRKATGSFLFDWGAKVIYGVYAVLAVVGAIFGGATGLILVRLIGPMPGTGLDRHMTGMTLLGLLALPFIGYVLPAFYRTWIGLCRIERAAGHPSAKVTYTWER</sequence>
<name>A0A562NGL0_9RHOB</name>
<feature type="transmembrane region" description="Helical" evidence="1">
    <location>
        <begin position="132"/>
        <end position="156"/>
    </location>
</feature>
<evidence type="ECO:0000256" key="1">
    <source>
        <dbReference type="SAM" id="Phobius"/>
    </source>
</evidence>
<feature type="transmembrane region" description="Helical" evidence="1">
    <location>
        <begin position="162"/>
        <end position="183"/>
    </location>
</feature>
<feature type="transmembrane region" description="Helical" evidence="1">
    <location>
        <begin position="271"/>
        <end position="293"/>
    </location>
</feature>
<protein>
    <submittedName>
        <fullName evidence="2">Uncharacterized protein</fullName>
    </submittedName>
</protein>
<dbReference type="EMBL" id="VLKU01000010">
    <property type="protein sequence ID" value="TWI31210.1"/>
    <property type="molecule type" value="Genomic_DNA"/>
</dbReference>
<dbReference type="Proteomes" id="UP000316225">
    <property type="component" value="Unassembled WGS sequence"/>
</dbReference>
<proteinExistence type="predicted"/>
<feature type="transmembrane region" description="Helical" evidence="1">
    <location>
        <begin position="77"/>
        <end position="96"/>
    </location>
</feature>
<dbReference type="RefSeq" id="WP_145399160.1">
    <property type="nucleotide sequence ID" value="NZ_VLKU01000010.1"/>
</dbReference>
<keyword evidence="1" id="KW-0812">Transmembrane</keyword>
<accession>A0A562NGL0</accession>
<organism evidence="2 3">
    <name type="scientific">Paracoccus sulfuroxidans</name>
    <dbReference type="NCBI Taxonomy" id="384678"/>
    <lineage>
        <taxon>Bacteria</taxon>
        <taxon>Pseudomonadati</taxon>
        <taxon>Pseudomonadota</taxon>
        <taxon>Alphaproteobacteria</taxon>
        <taxon>Rhodobacterales</taxon>
        <taxon>Paracoccaceae</taxon>
        <taxon>Paracoccus</taxon>
    </lineage>
</organism>